<evidence type="ECO:0000313" key="3">
    <source>
        <dbReference type="Proteomes" id="UP001595884"/>
    </source>
</evidence>
<protein>
    <submittedName>
        <fullName evidence="2">Uracil-DNA glycosylase family protein</fullName>
    </submittedName>
</protein>
<comment type="caution">
    <text evidence="2">The sequence shown here is derived from an EMBL/GenBank/DDBJ whole genome shotgun (WGS) entry which is preliminary data.</text>
</comment>
<feature type="domain" description="Uracil-DNA glycosylase-like" evidence="1">
    <location>
        <begin position="25"/>
        <end position="164"/>
    </location>
</feature>
<accession>A0ABV9MLD3</accession>
<evidence type="ECO:0000259" key="1">
    <source>
        <dbReference type="Pfam" id="PF03167"/>
    </source>
</evidence>
<dbReference type="EMBL" id="JBHSHE010000021">
    <property type="protein sequence ID" value="MFC4715595.1"/>
    <property type="molecule type" value="Genomic_DNA"/>
</dbReference>
<keyword evidence="3" id="KW-1185">Reference proteome</keyword>
<dbReference type="InterPro" id="IPR036895">
    <property type="entry name" value="Uracil-DNA_glycosylase-like_sf"/>
</dbReference>
<sequence length="242" mass="27064">MALVGHQTLLPDGQLTLADLWPVDETKIVITGLNPAPPSVAAGHYYQGRNGKLMLNRVASAMFNPEFLQGEHLDDALVSQGIGFTDLVKSPTVGEKDVSEQQLVESLPEFERKLADRDVQLVISIYRHAGLRLLGRKKLVHPGIQDELTSWGARVFITPNPYGAAEQALPVYEELGHEVYGIQTDPVFQRVLPKDWVEFYETVYKVAPYSSKSLDEIAWNMYDDEVKAKLGALPTPPWRLKK</sequence>
<dbReference type="SUPFAM" id="SSF52141">
    <property type="entry name" value="Uracil-DNA glycosylase-like"/>
    <property type="match status" value="1"/>
</dbReference>
<dbReference type="RefSeq" id="WP_346058818.1">
    <property type="nucleotide sequence ID" value="NZ_BAAAVQ010000006.1"/>
</dbReference>
<dbReference type="Proteomes" id="UP001595884">
    <property type="component" value="Unassembled WGS sequence"/>
</dbReference>
<dbReference type="Gene3D" id="3.40.470.10">
    <property type="entry name" value="Uracil-DNA glycosylase-like domain"/>
    <property type="match status" value="1"/>
</dbReference>
<dbReference type="Pfam" id="PF03167">
    <property type="entry name" value="UDG"/>
    <property type="match status" value="1"/>
</dbReference>
<organism evidence="2 3">
    <name type="scientific">Glutamicibacter bergerei</name>
    <dbReference type="NCBI Taxonomy" id="256702"/>
    <lineage>
        <taxon>Bacteria</taxon>
        <taxon>Bacillati</taxon>
        <taxon>Actinomycetota</taxon>
        <taxon>Actinomycetes</taxon>
        <taxon>Micrococcales</taxon>
        <taxon>Micrococcaceae</taxon>
        <taxon>Glutamicibacter</taxon>
    </lineage>
</organism>
<proteinExistence type="predicted"/>
<reference evidence="3" key="1">
    <citation type="journal article" date="2019" name="Int. J. Syst. Evol. Microbiol.">
        <title>The Global Catalogue of Microorganisms (GCM) 10K type strain sequencing project: providing services to taxonomists for standard genome sequencing and annotation.</title>
        <authorList>
            <consortium name="The Broad Institute Genomics Platform"/>
            <consortium name="The Broad Institute Genome Sequencing Center for Infectious Disease"/>
            <person name="Wu L."/>
            <person name="Ma J."/>
        </authorList>
    </citation>
    <scope>NUCLEOTIDE SEQUENCE [LARGE SCALE GENOMIC DNA]</scope>
    <source>
        <strain evidence="3">CGMCC 1.12849</strain>
    </source>
</reference>
<dbReference type="InterPro" id="IPR005122">
    <property type="entry name" value="Uracil-DNA_glycosylase-like"/>
</dbReference>
<evidence type="ECO:0000313" key="2">
    <source>
        <dbReference type="EMBL" id="MFC4715595.1"/>
    </source>
</evidence>
<name>A0ABV9MLD3_9MICC</name>
<gene>
    <name evidence="2" type="ORF">ACFO7V_05520</name>
</gene>